<comment type="caution">
    <text evidence="1">The sequence shown here is derived from an EMBL/GenBank/DDBJ whole genome shotgun (WGS) entry which is preliminary data.</text>
</comment>
<proteinExistence type="predicted"/>
<accession>A0ABR2GNR1</accession>
<name>A0ABR2GNR1_9EUKA</name>
<gene>
    <name evidence="1" type="ORF">M9Y10_042438</name>
</gene>
<protein>
    <submittedName>
        <fullName evidence="1">Uncharacterized protein</fullName>
    </submittedName>
</protein>
<sequence>MGNNESSESTEWNDQLWSRNIKTFFDSSKITDPLNFNADFLVRLSTLPHAKTLRKKQKLNNQEEVRKLKNCQSFVFAFVSREGEFTVLSNVLPEILYHVILGDTKITSVCPFYPSNTLIASAINRNSVIVATFNYLNDDNVSDSNSLNDSKLDFIEIKGIESPQLLHKVDNDSFIVSDSKSSIYILNMKKYFDHTNNLSSPYQKLIDSPQPSEPIYLAFFDGYVALSTSTGLLIGKIKPSNFNDQKINENESDANMQYVPSSLFYPDLANVHHLTFIKVNDINVLLFFITANNQAVDYVRIKDISNNHEDNDQKMIQLLISADDPVEIYSLSPFYIKNNKNEIFITDLIHPEVKAINPKDDDSSNKTIIFSCGREIFSFTLSSSFLSPTMPTSKPCSVFLNEKIQIPASIQVQVQNANINQDQNSDVQSDTKIYTCLNSIVKLLCTNEPRIFAALCTDGTVVICKHPPYSLQGSVKDAGSIESAILFNYHRCRPILACTADDFSFLTFDENHVAILWESFPDWWNAPFYLKMFADNEDEEQNEYDGEEDDAIEDH</sequence>
<organism evidence="1 2">
    <name type="scientific">Tritrichomonas musculus</name>
    <dbReference type="NCBI Taxonomy" id="1915356"/>
    <lineage>
        <taxon>Eukaryota</taxon>
        <taxon>Metamonada</taxon>
        <taxon>Parabasalia</taxon>
        <taxon>Tritrichomonadida</taxon>
        <taxon>Tritrichomonadidae</taxon>
        <taxon>Tritrichomonas</taxon>
    </lineage>
</organism>
<reference evidence="1 2" key="1">
    <citation type="submission" date="2024-04" db="EMBL/GenBank/DDBJ databases">
        <title>Tritrichomonas musculus Genome.</title>
        <authorList>
            <person name="Alves-Ferreira E."/>
            <person name="Grigg M."/>
            <person name="Lorenzi H."/>
            <person name="Galac M."/>
        </authorList>
    </citation>
    <scope>NUCLEOTIDE SEQUENCE [LARGE SCALE GENOMIC DNA]</scope>
    <source>
        <strain evidence="1 2">EAF2021</strain>
    </source>
</reference>
<dbReference type="Proteomes" id="UP001470230">
    <property type="component" value="Unassembled WGS sequence"/>
</dbReference>
<keyword evidence="2" id="KW-1185">Reference proteome</keyword>
<dbReference type="EMBL" id="JAPFFF010000079">
    <property type="protein sequence ID" value="KAK8835552.1"/>
    <property type="molecule type" value="Genomic_DNA"/>
</dbReference>
<evidence type="ECO:0000313" key="1">
    <source>
        <dbReference type="EMBL" id="KAK8835552.1"/>
    </source>
</evidence>
<evidence type="ECO:0000313" key="2">
    <source>
        <dbReference type="Proteomes" id="UP001470230"/>
    </source>
</evidence>